<accession>B0KZJ3</accession>
<sequence length="212" mass="24032">MSKPILGYYNVRGYAQPIRNLLAYAGVDFIDKRYPMDPVQLASPEWQAEKHTFGFDFPNTPYLIDGDVKLTQSLAILRYLARKYGLEGATETEKNRIALLEQQINDLQTSFFLSLLKGDEAAFLQTLPDQLAGVSAFLGVNQFAAGSSVAYVDFLLYEYLVRVLVYKPEIIGRFENLVQYIKRIEALPRLAEWIKKLGPTKFSAVSVFPFSL</sequence>
<keyword evidence="4" id="KW-0808">Transferase</keyword>
<dbReference type="PANTHER" id="PTHR11571:SF222">
    <property type="entry name" value="GLUTATHIONE TRANSFERASE"/>
    <property type="match status" value="1"/>
</dbReference>
<dbReference type="GO" id="GO:0006749">
    <property type="term" value="P:glutathione metabolic process"/>
    <property type="evidence" value="ECO:0007669"/>
    <property type="project" value="TreeGrafter"/>
</dbReference>
<dbReference type="Gene3D" id="1.20.1050.130">
    <property type="match status" value="1"/>
</dbReference>
<organism evidence="8">
    <name type="scientific">Acarus siro</name>
    <name type="common">Flour mite</name>
    <name type="synonym">Tyroglyphus farinae</name>
    <dbReference type="NCBI Taxonomy" id="66546"/>
    <lineage>
        <taxon>Eukaryota</taxon>
        <taxon>Metazoa</taxon>
        <taxon>Ecdysozoa</taxon>
        <taxon>Arthropoda</taxon>
        <taxon>Chelicerata</taxon>
        <taxon>Arachnida</taxon>
        <taxon>Acari</taxon>
        <taxon>Acariformes</taxon>
        <taxon>Sarcoptiformes</taxon>
        <taxon>Astigmata</taxon>
        <taxon>Acaroidea</taxon>
        <taxon>Acaridae</taxon>
        <taxon>Acarinae</taxon>
        <taxon>Acarus</taxon>
    </lineage>
</organism>
<dbReference type="InterPro" id="IPR004045">
    <property type="entry name" value="Glutathione_S-Trfase_N"/>
</dbReference>
<evidence type="ECO:0000256" key="5">
    <source>
        <dbReference type="ARBA" id="ARBA00047960"/>
    </source>
</evidence>
<dbReference type="InterPro" id="IPR036249">
    <property type="entry name" value="Thioredoxin-like_sf"/>
</dbReference>
<evidence type="ECO:0000256" key="1">
    <source>
        <dbReference type="ARBA" id="ARBA00003701"/>
    </source>
</evidence>
<dbReference type="SFLD" id="SFLDS00019">
    <property type="entry name" value="Glutathione_Transferase_(cytos"/>
    <property type="match status" value="1"/>
</dbReference>
<reference evidence="8" key="1">
    <citation type="submission" date="2006-08" db="EMBL/GenBank/DDBJ databases">
        <title>Effect of polymorphism in group 8 allergen (Acarus siro) on IgE binding.</title>
        <authorList>
            <person name="Tan C.L."/>
            <person name="Chew F.T."/>
        </authorList>
    </citation>
    <scope>NUCLEOTIDE SEQUENCE</scope>
</reference>
<protein>
    <recommendedName>
        <fullName evidence="3">glutathione transferase</fullName>
        <ecNumber evidence="3">2.5.1.18</ecNumber>
    </recommendedName>
</protein>
<evidence type="ECO:0000256" key="4">
    <source>
        <dbReference type="ARBA" id="ARBA00022679"/>
    </source>
</evidence>
<dbReference type="SMR" id="B0KZJ3"/>
<dbReference type="InterPro" id="IPR004046">
    <property type="entry name" value="GST_C"/>
</dbReference>
<proteinExistence type="evidence at transcript level"/>
<dbReference type="SUPFAM" id="SSF47616">
    <property type="entry name" value="GST C-terminal domain-like"/>
    <property type="match status" value="1"/>
</dbReference>
<dbReference type="PROSITE" id="PS50405">
    <property type="entry name" value="GST_CTER"/>
    <property type="match status" value="1"/>
</dbReference>
<evidence type="ECO:0000259" key="7">
    <source>
        <dbReference type="PROSITE" id="PS50405"/>
    </source>
</evidence>
<dbReference type="EMBL" id="DQ979799">
    <property type="protein sequence ID" value="ABL09304.1"/>
    <property type="molecule type" value="mRNA"/>
</dbReference>
<dbReference type="InterPro" id="IPR036282">
    <property type="entry name" value="Glutathione-S-Trfase_C_sf"/>
</dbReference>
<evidence type="ECO:0000256" key="2">
    <source>
        <dbReference type="ARBA" id="ARBA00005861"/>
    </source>
</evidence>
<dbReference type="PANTHER" id="PTHR11571">
    <property type="entry name" value="GLUTATHIONE S-TRANSFERASE"/>
    <property type="match status" value="1"/>
</dbReference>
<dbReference type="SFLD" id="SFLDG00363">
    <property type="entry name" value="AMPS_(cytGST):_Alpha-__Mu-__Pi"/>
    <property type="match status" value="1"/>
</dbReference>
<dbReference type="AlphaFoldDB" id="B0KZJ3"/>
<name>B0KZJ3_ACASI</name>
<dbReference type="InterPro" id="IPR040079">
    <property type="entry name" value="Glutathione_S-Trfase"/>
</dbReference>
<dbReference type="EC" id="2.5.1.18" evidence="3"/>
<comment type="similarity">
    <text evidence="2">Belongs to the GST superfamily. Mu family.</text>
</comment>
<dbReference type="GO" id="GO:0004364">
    <property type="term" value="F:glutathione transferase activity"/>
    <property type="evidence" value="ECO:0007669"/>
    <property type="project" value="UniProtKB-EC"/>
</dbReference>
<evidence type="ECO:0000256" key="3">
    <source>
        <dbReference type="ARBA" id="ARBA00012452"/>
    </source>
</evidence>
<feature type="domain" description="GST C-terminal" evidence="7">
    <location>
        <begin position="90"/>
        <end position="202"/>
    </location>
</feature>
<dbReference type="SUPFAM" id="SSF52833">
    <property type="entry name" value="Thioredoxin-like"/>
    <property type="match status" value="1"/>
</dbReference>
<dbReference type="SFLD" id="SFLDG01205">
    <property type="entry name" value="AMPS.1"/>
    <property type="match status" value="1"/>
</dbReference>
<evidence type="ECO:0000313" key="8">
    <source>
        <dbReference type="EMBL" id="ABL09304.1"/>
    </source>
</evidence>
<dbReference type="Pfam" id="PF02798">
    <property type="entry name" value="GST_N"/>
    <property type="match status" value="1"/>
</dbReference>
<evidence type="ECO:0000259" key="6">
    <source>
        <dbReference type="PROSITE" id="PS50404"/>
    </source>
</evidence>
<dbReference type="Pfam" id="PF14497">
    <property type="entry name" value="GST_C_3"/>
    <property type="match status" value="1"/>
</dbReference>
<dbReference type="PROSITE" id="PS50404">
    <property type="entry name" value="GST_NTER"/>
    <property type="match status" value="1"/>
</dbReference>
<comment type="catalytic activity">
    <reaction evidence="5">
        <text>RX + glutathione = an S-substituted glutathione + a halide anion + H(+)</text>
        <dbReference type="Rhea" id="RHEA:16437"/>
        <dbReference type="ChEBI" id="CHEBI:15378"/>
        <dbReference type="ChEBI" id="CHEBI:16042"/>
        <dbReference type="ChEBI" id="CHEBI:17792"/>
        <dbReference type="ChEBI" id="CHEBI:57925"/>
        <dbReference type="ChEBI" id="CHEBI:90779"/>
        <dbReference type="EC" id="2.5.1.18"/>
    </reaction>
</comment>
<dbReference type="InterPro" id="IPR050213">
    <property type="entry name" value="GST_superfamily"/>
</dbReference>
<comment type="function">
    <text evidence="1">Conjugation of reduced glutathione to a wide number of exogenous and endogenous hydrophobic electrophiles.</text>
</comment>
<dbReference type="InterPro" id="IPR010987">
    <property type="entry name" value="Glutathione-S-Trfase_C-like"/>
</dbReference>
<feature type="domain" description="GST N-terminal" evidence="6">
    <location>
        <begin position="2"/>
        <end position="88"/>
    </location>
</feature>